<comment type="caution">
    <text evidence="1">The sequence shown here is derived from an EMBL/GenBank/DDBJ whole genome shotgun (WGS) entry which is preliminary data.</text>
</comment>
<sequence>MLKTPNSMGQNTVWNWVNSSWVSTRAAMTEAPRVETAVIAEATAIPVEFFARKLL</sequence>
<accession>A0A9X2H9N2</accession>
<reference evidence="1" key="1">
    <citation type="submission" date="2022-06" db="EMBL/GenBank/DDBJ databases">
        <title>Rothia sp. isolated from sandalwood seedling.</title>
        <authorList>
            <person name="Tuikhar N."/>
            <person name="Kirdat K."/>
            <person name="Thorat V."/>
            <person name="Swetha P."/>
            <person name="Padma S."/>
            <person name="Sundararaj R."/>
            <person name="Yadav A."/>
        </authorList>
    </citation>
    <scope>NUCLEOTIDE SEQUENCE</scope>
    <source>
        <strain evidence="1">AR01</strain>
    </source>
</reference>
<name>A0A9X2H9N2_9MICC</name>
<proteinExistence type="predicted"/>
<protein>
    <submittedName>
        <fullName evidence="1">Uncharacterized protein</fullName>
    </submittedName>
</protein>
<gene>
    <name evidence="1" type="ORF">NBM05_04085</name>
</gene>
<evidence type="ECO:0000313" key="1">
    <source>
        <dbReference type="EMBL" id="MCP3425226.1"/>
    </source>
</evidence>
<dbReference type="Proteomes" id="UP001139502">
    <property type="component" value="Unassembled WGS sequence"/>
</dbReference>
<evidence type="ECO:0000313" key="2">
    <source>
        <dbReference type="Proteomes" id="UP001139502"/>
    </source>
</evidence>
<dbReference type="AlphaFoldDB" id="A0A9X2H9N2"/>
<dbReference type="EMBL" id="JANAFB010000006">
    <property type="protein sequence ID" value="MCP3425226.1"/>
    <property type="molecule type" value="Genomic_DNA"/>
</dbReference>
<organism evidence="1 2">
    <name type="scientific">Rothia santali</name>
    <dbReference type="NCBI Taxonomy" id="2949643"/>
    <lineage>
        <taxon>Bacteria</taxon>
        <taxon>Bacillati</taxon>
        <taxon>Actinomycetota</taxon>
        <taxon>Actinomycetes</taxon>
        <taxon>Micrococcales</taxon>
        <taxon>Micrococcaceae</taxon>
        <taxon>Rothia</taxon>
    </lineage>
</organism>
<keyword evidence="2" id="KW-1185">Reference proteome</keyword>
<dbReference type="RefSeq" id="WP_254165306.1">
    <property type="nucleotide sequence ID" value="NZ_JANAFB010000006.1"/>
</dbReference>